<feature type="region of interest" description="Disordered" evidence="1">
    <location>
        <begin position="1"/>
        <end position="60"/>
    </location>
</feature>
<dbReference type="AlphaFoldDB" id="A0AA88D598"/>
<evidence type="ECO:0000313" key="2">
    <source>
        <dbReference type="EMBL" id="GMN42102.1"/>
    </source>
</evidence>
<organism evidence="2 3">
    <name type="scientific">Ficus carica</name>
    <name type="common">Common fig</name>
    <dbReference type="NCBI Taxonomy" id="3494"/>
    <lineage>
        <taxon>Eukaryota</taxon>
        <taxon>Viridiplantae</taxon>
        <taxon>Streptophyta</taxon>
        <taxon>Embryophyta</taxon>
        <taxon>Tracheophyta</taxon>
        <taxon>Spermatophyta</taxon>
        <taxon>Magnoliopsida</taxon>
        <taxon>eudicotyledons</taxon>
        <taxon>Gunneridae</taxon>
        <taxon>Pentapetalae</taxon>
        <taxon>rosids</taxon>
        <taxon>fabids</taxon>
        <taxon>Rosales</taxon>
        <taxon>Moraceae</taxon>
        <taxon>Ficeae</taxon>
        <taxon>Ficus</taxon>
    </lineage>
</organism>
<feature type="compositionally biased region" description="Low complexity" evidence="1">
    <location>
        <begin position="25"/>
        <end position="39"/>
    </location>
</feature>
<dbReference type="PANTHER" id="PTHR33673">
    <property type="entry name" value="SUPPRESSOR SRP40-LIKE PROTEIN"/>
    <property type="match status" value="1"/>
</dbReference>
<comment type="caution">
    <text evidence="2">The sequence shown here is derived from an EMBL/GenBank/DDBJ whole genome shotgun (WGS) entry which is preliminary data.</text>
</comment>
<name>A0AA88D598_FICCA</name>
<dbReference type="EMBL" id="BTGU01000014">
    <property type="protein sequence ID" value="GMN42102.1"/>
    <property type="molecule type" value="Genomic_DNA"/>
</dbReference>
<evidence type="ECO:0000256" key="1">
    <source>
        <dbReference type="SAM" id="MobiDB-lite"/>
    </source>
</evidence>
<dbReference type="PANTHER" id="PTHR33673:SF36">
    <property type="entry name" value="MYB-LIKE PROTEIN Q"/>
    <property type="match status" value="1"/>
</dbReference>
<gene>
    <name evidence="2" type="ORF">TIFTF001_011323</name>
</gene>
<sequence length="215" mass="23734">MDIETTNKNLKVDIDLPKINMQANSPNSISSSSTSSQESVVTEKDVLESPDRPPKGLVFPDLKDPISSPLDFSPQFTPILQSPRIQASAARPSGYDPNRIPASIFSEPSTPMEWSVASNESLFSIHAGNTSFSKDQFLMMYKSSELLNDFNFASSAALPRLSGAHSGEIKRVNFETGLGDNKEVRPKTNHKDHSHVVAYRPDEAYKSTRSFQFPV</sequence>
<reference evidence="2" key="1">
    <citation type="submission" date="2023-07" db="EMBL/GenBank/DDBJ databases">
        <title>draft genome sequence of fig (Ficus carica).</title>
        <authorList>
            <person name="Takahashi T."/>
            <person name="Nishimura K."/>
        </authorList>
    </citation>
    <scope>NUCLEOTIDE SEQUENCE</scope>
</reference>
<dbReference type="Proteomes" id="UP001187192">
    <property type="component" value="Unassembled WGS sequence"/>
</dbReference>
<accession>A0AA88D598</accession>
<feature type="compositionally biased region" description="Basic and acidic residues" evidence="1">
    <location>
        <begin position="41"/>
        <end position="54"/>
    </location>
</feature>
<protein>
    <submittedName>
        <fullName evidence="2">Uncharacterized protein</fullName>
    </submittedName>
</protein>
<proteinExistence type="predicted"/>
<keyword evidence="3" id="KW-1185">Reference proteome</keyword>
<evidence type="ECO:0000313" key="3">
    <source>
        <dbReference type="Proteomes" id="UP001187192"/>
    </source>
</evidence>